<evidence type="ECO:0000256" key="4">
    <source>
        <dbReference type="ARBA" id="ARBA00023163"/>
    </source>
</evidence>
<dbReference type="Gene3D" id="1.10.357.10">
    <property type="entry name" value="Tetracycline Repressor, domain 2"/>
    <property type="match status" value="1"/>
</dbReference>
<dbReference type="Pfam" id="PF02909">
    <property type="entry name" value="TetR_C_1"/>
    <property type="match status" value="1"/>
</dbReference>
<dbReference type="InterPro" id="IPR003012">
    <property type="entry name" value="Tet_transcr_reg_TetR"/>
</dbReference>
<reference evidence="8 9" key="1">
    <citation type="submission" date="2019-12" db="EMBL/GenBank/DDBJ databases">
        <title>Genome sequence of Streptomyces bambusae.</title>
        <authorList>
            <person name="Bansal K."/>
            <person name="Choksket S."/>
            <person name="Korpole S."/>
            <person name="Patil P.B."/>
        </authorList>
    </citation>
    <scope>NUCLEOTIDE SEQUENCE [LARGE SCALE GENOMIC DNA]</scope>
    <source>
        <strain evidence="8 9">SK60</strain>
    </source>
</reference>
<proteinExistence type="predicted"/>
<accession>A0ABS6YYH1</accession>
<sequence length="300" mass="32506">MICTGLLTGWLSQASGFFIHCILYAVQGKSDADDAEDEEERTKEDAVAANRSGGGDPVRTLELLWREHTGPQPAGRRGPRQGLTVDAVVEAATGLADEEGLDALTMRALAQRLGVTPMTVYTYVPGKAELLDLMLDAAYGRMELRPFGPDEPWRVRVTRVAEDNRDLLVRHPWLAEVSVTRPPLGPGVIGKYEHELAAFEGVGLPDVERDAALTHLLQFVHSSTRAAADAAELNSRQSDNDWWAEVGPLLARVIDADRYPLAGRVGEAAGAYNPDVVWAFGLQCVLEGLERWAQGDAGGA</sequence>
<protein>
    <submittedName>
        <fullName evidence="8">TetR family transcriptional regulator</fullName>
    </submittedName>
</protein>
<keyword evidence="4" id="KW-0804">Transcription</keyword>
<dbReference type="PRINTS" id="PR00400">
    <property type="entry name" value="TETREPRESSOR"/>
</dbReference>
<evidence type="ECO:0000313" key="8">
    <source>
        <dbReference type="EMBL" id="MBW5480535.1"/>
    </source>
</evidence>
<dbReference type="InterPro" id="IPR009057">
    <property type="entry name" value="Homeodomain-like_sf"/>
</dbReference>
<evidence type="ECO:0000313" key="9">
    <source>
        <dbReference type="Proteomes" id="UP000812013"/>
    </source>
</evidence>
<evidence type="ECO:0000256" key="1">
    <source>
        <dbReference type="ARBA" id="ARBA00022491"/>
    </source>
</evidence>
<dbReference type="PANTHER" id="PTHR30055">
    <property type="entry name" value="HTH-TYPE TRANSCRIPTIONAL REGULATOR RUTR"/>
    <property type="match status" value="1"/>
</dbReference>
<evidence type="ECO:0000256" key="2">
    <source>
        <dbReference type="ARBA" id="ARBA00023015"/>
    </source>
</evidence>
<evidence type="ECO:0000256" key="6">
    <source>
        <dbReference type="SAM" id="MobiDB-lite"/>
    </source>
</evidence>
<dbReference type="InterPro" id="IPR004111">
    <property type="entry name" value="Repressor_TetR_C"/>
</dbReference>
<dbReference type="Gene3D" id="1.10.10.60">
    <property type="entry name" value="Homeodomain-like"/>
    <property type="match status" value="1"/>
</dbReference>
<keyword evidence="2" id="KW-0805">Transcription regulation</keyword>
<evidence type="ECO:0000259" key="7">
    <source>
        <dbReference type="PROSITE" id="PS50977"/>
    </source>
</evidence>
<dbReference type="Pfam" id="PF00440">
    <property type="entry name" value="TetR_N"/>
    <property type="match status" value="1"/>
</dbReference>
<dbReference type="PANTHER" id="PTHR30055:SF151">
    <property type="entry name" value="TRANSCRIPTIONAL REGULATORY PROTEIN"/>
    <property type="match status" value="1"/>
</dbReference>
<dbReference type="PROSITE" id="PS50977">
    <property type="entry name" value="HTH_TETR_2"/>
    <property type="match status" value="1"/>
</dbReference>
<keyword evidence="1" id="KW-0678">Repressor</keyword>
<evidence type="ECO:0000256" key="3">
    <source>
        <dbReference type="ARBA" id="ARBA00023125"/>
    </source>
</evidence>
<gene>
    <name evidence="8" type="ORF">GPJ59_01115</name>
</gene>
<dbReference type="InterPro" id="IPR050109">
    <property type="entry name" value="HTH-type_TetR-like_transc_reg"/>
</dbReference>
<dbReference type="Proteomes" id="UP000812013">
    <property type="component" value="Unassembled WGS sequence"/>
</dbReference>
<feature type="DNA-binding region" description="H-T-H motif" evidence="5">
    <location>
        <begin position="105"/>
        <end position="124"/>
    </location>
</feature>
<dbReference type="InterPro" id="IPR001647">
    <property type="entry name" value="HTH_TetR"/>
</dbReference>
<keyword evidence="3 5" id="KW-0238">DNA-binding</keyword>
<dbReference type="InterPro" id="IPR036271">
    <property type="entry name" value="Tet_transcr_reg_TetR-rel_C_sf"/>
</dbReference>
<name>A0ABS6YYH1_9ACTN</name>
<dbReference type="EMBL" id="WTFF01000004">
    <property type="protein sequence ID" value="MBW5480535.1"/>
    <property type="molecule type" value="Genomic_DNA"/>
</dbReference>
<organism evidence="8 9">
    <name type="scientific">Streptomyces bambusae</name>
    <dbReference type="NCBI Taxonomy" id="1550616"/>
    <lineage>
        <taxon>Bacteria</taxon>
        <taxon>Bacillati</taxon>
        <taxon>Actinomycetota</taxon>
        <taxon>Actinomycetes</taxon>
        <taxon>Kitasatosporales</taxon>
        <taxon>Streptomycetaceae</taxon>
        <taxon>Streptomyces</taxon>
    </lineage>
</organism>
<evidence type="ECO:0000256" key="5">
    <source>
        <dbReference type="PROSITE-ProRule" id="PRU00335"/>
    </source>
</evidence>
<dbReference type="SUPFAM" id="SSF46689">
    <property type="entry name" value="Homeodomain-like"/>
    <property type="match status" value="1"/>
</dbReference>
<comment type="caution">
    <text evidence="8">The sequence shown here is derived from an EMBL/GenBank/DDBJ whole genome shotgun (WGS) entry which is preliminary data.</text>
</comment>
<keyword evidence="9" id="KW-1185">Reference proteome</keyword>
<dbReference type="SUPFAM" id="SSF48498">
    <property type="entry name" value="Tetracyclin repressor-like, C-terminal domain"/>
    <property type="match status" value="1"/>
</dbReference>
<feature type="region of interest" description="Disordered" evidence="6">
    <location>
        <begin position="34"/>
        <end position="54"/>
    </location>
</feature>
<feature type="domain" description="HTH tetR-type" evidence="7">
    <location>
        <begin position="82"/>
        <end position="142"/>
    </location>
</feature>